<protein>
    <recommendedName>
        <fullName evidence="1">TnsA endonuclease N-terminal domain-containing protein</fullName>
    </recommendedName>
</protein>
<dbReference type="SUPFAM" id="SSF52980">
    <property type="entry name" value="Restriction endonuclease-like"/>
    <property type="match status" value="1"/>
</dbReference>
<gene>
    <name evidence="2" type="ORF">D0511_04660</name>
</gene>
<name>A0AAD0RF92_PSEO7</name>
<organism evidence="2 3">
    <name type="scientific">Pseudoalteromonas piscicida</name>
    <dbReference type="NCBI Taxonomy" id="43662"/>
    <lineage>
        <taxon>Bacteria</taxon>
        <taxon>Pseudomonadati</taxon>
        <taxon>Pseudomonadota</taxon>
        <taxon>Gammaproteobacteria</taxon>
        <taxon>Alteromonadales</taxon>
        <taxon>Pseudoalteromonadaceae</taxon>
        <taxon>Pseudoalteromonas</taxon>
    </lineage>
</organism>
<dbReference type="GO" id="GO:0003676">
    <property type="term" value="F:nucleic acid binding"/>
    <property type="evidence" value="ECO:0007669"/>
    <property type="project" value="InterPro"/>
</dbReference>
<evidence type="ECO:0000313" key="2">
    <source>
        <dbReference type="EMBL" id="AXR01437.1"/>
    </source>
</evidence>
<accession>A0AAD0RF92</accession>
<dbReference type="CDD" id="cd22362">
    <property type="entry name" value="TnsA_endonuclease-like"/>
    <property type="match status" value="1"/>
</dbReference>
<dbReference type="Pfam" id="PF08722">
    <property type="entry name" value="Tn7_TnsA-like_N"/>
    <property type="match status" value="1"/>
</dbReference>
<dbReference type="EMBL" id="CP031761">
    <property type="protein sequence ID" value="AXR01437.1"/>
    <property type="molecule type" value="Genomic_DNA"/>
</dbReference>
<dbReference type="InterPro" id="IPR014833">
    <property type="entry name" value="TnsA_N"/>
</dbReference>
<proteinExistence type="predicted"/>
<evidence type="ECO:0000259" key="1">
    <source>
        <dbReference type="Pfam" id="PF08722"/>
    </source>
</evidence>
<dbReference type="InterPro" id="IPR011856">
    <property type="entry name" value="tRNA_endonuc-like_dom_sf"/>
</dbReference>
<dbReference type="Proteomes" id="UP000258102">
    <property type="component" value="Chromosome 1"/>
</dbReference>
<dbReference type="AlphaFoldDB" id="A0AAD0RF92"/>
<reference evidence="2 3" key="1">
    <citation type="submission" date="2018-08" db="EMBL/GenBank/DDBJ databases">
        <title>Whole Genome Sequences of Two Pseudoalteromonas piscicida Strains, DE1-A and DE2-A, which Exhibit Strong Antibacterial Activity against Vibrio vulnificus.</title>
        <authorList>
            <person name="Richards G.P."/>
            <person name="Needleman D.S."/>
            <person name="Watson M.A."/>
            <person name="Polson S.W."/>
        </authorList>
    </citation>
    <scope>NUCLEOTIDE SEQUENCE [LARGE SCALE GENOMIC DNA]</scope>
    <source>
        <strain evidence="2 3">DE2-A</strain>
    </source>
</reference>
<sequence>MHMKLREVIATPKEMEKLNRWKRDIQNLTAGSYRPYLTVRAVNQIGRRHWIYCNVQRRQAHLLSDGEKRMYKKLIYTPGTLRVFEQYALNLDESLDIAVAANLIHPRNWETCEAYVMTTDFLVQSRDPESPSRIITTAYSFKYASQIFVVDEEGNILETDTDEPNSQPKPVRKNARSWQKFEIEKRYWESRNVNYRIVTDLDATKEEVWNIEFCEPAARLNFPADIVQSFVVSFCRSWQKHFIKSLEFHLRSVQRDLQCSEKESIQLFQYSILKHFLPIKHTSCFQFHRPVELSL</sequence>
<feature type="domain" description="TnsA endonuclease N-terminal" evidence="1">
    <location>
        <begin position="83"/>
        <end position="200"/>
    </location>
</feature>
<dbReference type="Gene3D" id="3.40.1350.10">
    <property type="match status" value="1"/>
</dbReference>
<evidence type="ECO:0000313" key="3">
    <source>
        <dbReference type="Proteomes" id="UP000258102"/>
    </source>
</evidence>
<dbReference type="InterPro" id="IPR011335">
    <property type="entry name" value="Restrct_endonuc-II-like"/>
</dbReference>
<dbReference type="KEGG" id="ppis:B1L02_13065"/>